<name>A0A0G2HM90_9PEZI</name>
<keyword evidence="2" id="KW-1185">Reference proteome</keyword>
<accession>A0A0G2HM90</accession>
<dbReference type="GO" id="GO:0004497">
    <property type="term" value="F:monooxygenase activity"/>
    <property type="evidence" value="ECO:0007669"/>
    <property type="project" value="UniProtKB-KW"/>
</dbReference>
<reference evidence="1 2" key="2">
    <citation type="submission" date="2015-05" db="EMBL/GenBank/DDBJ databases">
        <authorList>
            <person name="Morales-Cruz A."/>
            <person name="Amrine K.C."/>
            <person name="Cantu D."/>
        </authorList>
    </citation>
    <scope>NUCLEOTIDE SEQUENCE [LARGE SCALE GENOMIC DNA]</scope>
    <source>
        <strain evidence="1">DA912</strain>
    </source>
</reference>
<gene>
    <name evidence="1" type="ORF">UCDDA912_g03925</name>
</gene>
<reference evidence="1 2" key="1">
    <citation type="submission" date="2015-05" db="EMBL/GenBank/DDBJ databases">
        <title>Distinctive expansion of gene families associated with plant cell wall degradation and secondary metabolism in the genomes of grapevine trunk pathogens.</title>
        <authorList>
            <person name="Lawrence D.P."/>
            <person name="Travadon R."/>
            <person name="Rolshausen P.E."/>
            <person name="Baumgartner K."/>
        </authorList>
    </citation>
    <scope>NUCLEOTIDE SEQUENCE [LARGE SCALE GENOMIC DNA]</scope>
    <source>
        <strain evidence="1">DA912</strain>
    </source>
</reference>
<keyword evidence="1" id="KW-0560">Oxidoreductase</keyword>
<evidence type="ECO:0000313" key="2">
    <source>
        <dbReference type="Proteomes" id="UP000034680"/>
    </source>
</evidence>
<dbReference type="Proteomes" id="UP000034680">
    <property type="component" value="Unassembled WGS sequence"/>
</dbReference>
<comment type="caution">
    <text evidence="1">The sequence shown here is derived from an EMBL/GenBank/DDBJ whole genome shotgun (WGS) entry which is preliminary data.</text>
</comment>
<protein>
    <submittedName>
        <fullName evidence="1">Putative cyclohexanonemonooxygenase</fullName>
    </submittedName>
</protein>
<evidence type="ECO:0000313" key="1">
    <source>
        <dbReference type="EMBL" id="KKY36098.1"/>
    </source>
</evidence>
<sequence>MEAPKYLIYGGGHSGILCAYRLIESGLSSKDIVIANIAGAFGAGGVFSIPKIPKISKLTGWSNFRTKKHAFHTYRCDYAYTGSSQAKPDITHSRIYMQRRAAY</sequence>
<dbReference type="AlphaFoldDB" id="A0A0G2HM90"/>
<keyword evidence="1" id="KW-0503">Monooxygenase</keyword>
<proteinExistence type="predicted"/>
<organism evidence="1 2">
    <name type="scientific">Diaporthe ampelina</name>
    <dbReference type="NCBI Taxonomy" id="1214573"/>
    <lineage>
        <taxon>Eukaryota</taxon>
        <taxon>Fungi</taxon>
        <taxon>Dikarya</taxon>
        <taxon>Ascomycota</taxon>
        <taxon>Pezizomycotina</taxon>
        <taxon>Sordariomycetes</taxon>
        <taxon>Sordariomycetidae</taxon>
        <taxon>Diaporthales</taxon>
        <taxon>Diaporthaceae</taxon>
        <taxon>Diaporthe</taxon>
    </lineage>
</organism>
<dbReference type="EMBL" id="LCUC01000139">
    <property type="protein sequence ID" value="KKY36098.1"/>
    <property type="molecule type" value="Genomic_DNA"/>
</dbReference>